<dbReference type="AlphaFoldDB" id="A0A8T0SYS0"/>
<proteinExistence type="predicted"/>
<feature type="compositionally biased region" description="Basic residues" evidence="1">
    <location>
        <begin position="17"/>
        <end position="38"/>
    </location>
</feature>
<evidence type="ECO:0000313" key="2">
    <source>
        <dbReference type="EMBL" id="KAG2602175.1"/>
    </source>
</evidence>
<organism evidence="2 3">
    <name type="scientific">Panicum virgatum</name>
    <name type="common">Blackwell switchgrass</name>
    <dbReference type="NCBI Taxonomy" id="38727"/>
    <lineage>
        <taxon>Eukaryota</taxon>
        <taxon>Viridiplantae</taxon>
        <taxon>Streptophyta</taxon>
        <taxon>Embryophyta</taxon>
        <taxon>Tracheophyta</taxon>
        <taxon>Spermatophyta</taxon>
        <taxon>Magnoliopsida</taxon>
        <taxon>Liliopsida</taxon>
        <taxon>Poales</taxon>
        <taxon>Poaceae</taxon>
        <taxon>PACMAD clade</taxon>
        <taxon>Panicoideae</taxon>
        <taxon>Panicodae</taxon>
        <taxon>Paniceae</taxon>
        <taxon>Panicinae</taxon>
        <taxon>Panicum</taxon>
        <taxon>Panicum sect. Hiantes</taxon>
    </lineage>
</organism>
<sequence>MSSSCLPIPSLHLSPPAKRRRRSDGRHQGGRRGGHHLRPQPFPSRGDGHIWRVSSLPMPRLVFSL</sequence>
<reference evidence="2" key="1">
    <citation type="submission" date="2020-05" db="EMBL/GenBank/DDBJ databases">
        <title>WGS assembly of Panicum virgatum.</title>
        <authorList>
            <person name="Lovell J.T."/>
            <person name="Jenkins J."/>
            <person name="Shu S."/>
            <person name="Juenger T.E."/>
            <person name="Schmutz J."/>
        </authorList>
    </citation>
    <scope>NUCLEOTIDE SEQUENCE</scope>
    <source>
        <strain evidence="2">AP13</strain>
    </source>
</reference>
<name>A0A8T0SYS0_PANVG</name>
<keyword evidence="3" id="KW-1185">Reference proteome</keyword>
<feature type="region of interest" description="Disordered" evidence="1">
    <location>
        <begin position="1"/>
        <end position="50"/>
    </location>
</feature>
<dbReference type="Proteomes" id="UP000823388">
    <property type="component" value="Chromosome 5K"/>
</dbReference>
<accession>A0A8T0SYS0</accession>
<dbReference type="EMBL" id="CM029045">
    <property type="protein sequence ID" value="KAG2602175.1"/>
    <property type="molecule type" value="Genomic_DNA"/>
</dbReference>
<gene>
    <name evidence="2" type="ORF">PVAP13_5KG658500</name>
</gene>
<protein>
    <submittedName>
        <fullName evidence="2">Uncharacterized protein</fullName>
    </submittedName>
</protein>
<evidence type="ECO:0000313" key="3">
    <source>
        <dbReference type="Proteomes" id="UP000823388"/>
    </source>
</evidence>
<comment type="caution">
    <text evidence="2">The sequence shown here is derived from an EMBL/GenBank/DDBJ whole genome shotgun (WGS) entry which is preliminary data.</text>
</comment>
<evidence type="ECO:0000256" key="1">
    <source>
        <dbReference type="SAM" id="MobiDB-lite"/>
    </source>
</evidence>